<evidence type="ECO:0000313" key="3">
    <source>
        <dbReference type="Proteomes" id="UP001597361"/>
    </source>
</evidence>
<keyword evidence="1" id="KW-1133">Transmembrane helix</keyword>
<keyword evidence="3" id="KW-1185">Reference proteome</keyword>
<keyword evidence="1" id="KW-0472">Membrane</keyword>
<dbReference type="EMBL" id="JBHUHR010000023">
    <property type="protein sequence ID" value="MFD2034899.1"/>
    <property type="molecule type" value="Genomic_DNA"/>
</dbReference>
<evidence type="ECO:0000313" key="2">
    <source>
        <dbReference type="EMBL" id="MFD2034899.1"/>
    </source>
</evidence>
<keyword evidence="1" id="KW-0812">Transmembrane</keyword>
<gene>
    <name evidence="2" type="ORF">ACFSKL_08865</name>
</gene>
<dbReference type="Proteomes" id="UP001597361">
    <property type="component" value="Unassembled WGS sequence"/>
</dbReference>
<feature type="transmembrane region" description="Helical" evidence="1">
    <location>
        <begin position="45"/>
        <end position="62"/>
    </location>
</feature>
<feature type="transmembrane region" description="Helical" evidence="1">
    <location>
        <begin position="7"/>
        <end position="25"/>
    </location>
</feature>
<proteinExistence type="predicted"/>
<evidence type="ECO:0000256" key="1">
    <source>
        <dbReference type="SAM" id="Phobius"/>
    </source>
</evidence>
<comment type="caution">
    <text evidence="2">The sequence shown here is derived from an EMBL/GenBank/DDBJ whole genome shotgun (WGS) entry which is preliminary data.</text>
</comment>
<dbReference type="RefSeq" id="WP_376885469.1">
    <property type="nucleotide sequence ID" value="NZ_JBHUHR010000023.1"/>
</dbReference>
<accession>A0ABW4VJM4</accession>
<reference evidence="3" key="1">
    <citation type="journal article" date="2019" name="Int. J. Syst. Evol. Microbiol.">
        <title>The Global Catalogue of Microorganisms (GCM) 10K type strain sequencing project: providing services to taxonomists for standard genome sequencing and annotation.</title>
        <authorList>
            <consortium name="The Broad Institute Genomics Platform"/>
            <consortium name="The Broad Institute Genome Sequencing Center for Infectious Disease"/>
            <person name="Wu L."/>
            <person name="Ma J."/>
        </authorList>
    </citation>
    <scope>NUCLEOTIDE SEQUENCE [LARGE SCALE GENOMIC DNA]</scope>
    <source>
        <strain evidence="3">CGMCC 1.15180</strain>
    </source>
</reference>
<protein>
    <submittedName>
        <fullName evidence="2">Uncharacterized protein</fullName>
    </submittedName>
</protein>
<sequence length="63" mass="7297">MKDAIHLFLQILIIGSVLSLFLGLYKPVLVLWFLDRFNRLKVLKVYGLSLLILVFLVIVNKII</sequence>
<organism evidence="2 3">
    <name type="scientific">Belliella marina</name>
    <dbReference type="NCBI Taxonomy" id="1644146"/>
    <lineage>
        <taxon>Bacteria</taxon>
        <taxon>Pseudomonadati</taxon>
        <taxon>Bacteroidota</taxon>
        <taxon>Cytophagia</taxon>
        <taxon>Cytophagales</taxon>
        <taxon>Cyclobacteriaceae</taxon>
        <taxon>Belliella</taxon>
    </lineage>
</organism>
<name>A0ABW4VJM4_9BACT</name>